<gene>
    <name evidence="3" type="ORF">SAMN05443637_12321</name>
</gene>
<feature type="compositionally biased region" description="Low complexity" evidence="1">
    <location>
        <begin position="106"/>
        <end position="130"/>
    </location>
</feature>
<sequence>MDPLHRPGGTRLTRRCVLTRVLPALAALPAGTTALGGCSLLGQDNARQPDPLPGLADAARDDAALAAAAIAADASLRSRLEPLRAARLAHAAALDQLLGRPVNTDTAAAPTTAAAAPTTTPAPGSRSSRGSGPGVREVHDAVAASASAAADAALTLPPDKVGLVASIAACCSAYAALL</sequence>
<keyword evidence="4" id="KW-1185">Reference proteome</keyword>
<keyword evidence="2" id="KW-0732">Signal</keyword>
<accession>A0A1M6ZB95</accession>
<dbReference type="STRING" id="1848.SAMN05443637_12321"/>
<feature type="chain" id="PRO_5009923211" description="DUF4439 domain-containing protein" evidence="2">
    <location>
        <begin position="27"/>
        <end position="178"/>
    </location>
</feature>
<feature type="region of interest" description="Disordered" evidence="1">
    <location>
        <begin position="106"/>
        <end position="136"/>
    </location>
</feature>
<reference evidence="3 4" key="1">
    <citation type="submission" date="2016-11" db="EMBL/GenBank/DDBJ databases">
        <authorList>
            <person name="Jaros S."/>
            <person name="Januszkiewicz K."/>
            <person name="Wedrychowicz H."/>
        </authorList>
    </citation>
    <scope>NUCLEOTIDE SEQUENCE [LARGE SCALE GENOMIC DNA]</scope>
    <source>
        <strain evidence="3 4">DSM 43832</strain>
    </source>
</reference>
<dbReference type="Proteomes" id="UP000184363">
    <property type="component" value="Unassembled WGS sequence"/>
</dbReference>
<evidence type="ECO:0000256" key="1">
    <source>
        <dbReference type="SAM" id="MobiDB-lite"/>
    </source>
</evidence>
<evidence type="ECO:0000313" key="3">
    <source>
        <dbReference type="EMBL" id="SHL27690.1"/>
    </source>
</evidence>
<dbReference type="RefSeq" id="WP_073459773.1">
    <property type="nucleotide sequence ID" value="NZ_CALGVN010000020.1"/>
</dbReference>
<dbReference type="EMBL" id="FRAP01000023">
    <property type="protein sequence ID" value="SHL27690.1"/>
    <property type="molecule type" value="Genomic_DNA"/>
</dbReference>
<protein>
    <recommendedName>
        <fullName evidence="5">DUF4439 domain-containing protein</fullName>
    </recommendedName>
</protein>
<dbReference type="AlphaFoldDB" id="A0A1M6ZB95"/>
<organism evidence="3 4">
    <name type="scientific">Pseudonocardia thermophila</name>
    <dbReference type="NCBI Taxonomy" id="1848"/>
    <lineage>
        <taxon>Bacteria</taxon>
        <taxon>Bacillati</taxon>
        <taxon>Actinomycetota</taxon>
        <taxon>Actinomycetes</taxon>
        <taxon>Pseudonocardiales</taxon>
        <taxon>Pseudonocardiaceae</taxon>
        <taxon>Pseudonocardia</taxon>
    </lineage>
</organism>
<evidence type="ECO:0000313" key="4">
    <source>
        <dbReference type="Proteomes" id="UP000184363"/>
    </source>
</evidence>
<feature type="signal peptide" evidence="2">
    <location>
        <begin position="1"/>
        <end position="26"/>
    </location>
</feature>
<name>A0A1M6ZB95_PSETH</name>
<proteinExistence type="predicted"/>
<evidence type="ECO:0000256" key="2">
    <source>
        <dbReference type="SAM" id="SignalP"/>
    </source>
</evidence>
<evidence type="ECO:0008006" key="5">
    <source>
        <dbReference type="Google" id="ProtNLM"/>
    </source>
</evidence>